<keyword evidence="1" id="KW-0175">Coiled coil</keyword>
<accession>A0AAN9HZL2</accession>
<dbReference type="AlphaFoldDB" id="A0AAN9HZL2"/>
<feature type="coiled-coil region" evidence="1">
    <location>
        <begin position="6"/>
        <end position="37"/>
    </location>
</feature>
<organism evidence="2 3">
    <name type="scientific">Crotalaria pallida</name>
    <name type="common">Smooth rattlebox</name>
    <name type="synonym">Crotalaria striata</name>
    <dbReference type="NCBI Taxonomy" id="3830"/>
    <lineage>
        <taxon>Eukaryota</taxon>
        <taxon>Viridiplantae</taxon>
        <taxon>Streptophyta</taxon>
        <taxon>Embryophyta</taxon>
        <taxon>Tracheophyta</taxon>
        <taxon>Spermatophyta</taxon>
        <taxon>Magnoliopsida</taxon>
        <taxon>eudicotyledons</taxon>
        <taxon>Gunneridae</taxon>
        <taxon>Pentapetalae</taxon>
        <taxon>rosids</taxon>
        <taxon>fabids</taxon>
        <taxon>Fabales</taxon>
        <taxon>Fabaceae</taxon>
        <taxon>Papilionoideae</taxon>
        <taxon>50 kb inversion clade</taxon>
        <taxon>genistoids sensu lato</taxon>
        <taxon>core genistoids</taxon>
        <taxon>Crotalarieae</taxon>
        <taxon>Crotalaria</taxon>
    </lineage>
</organism>
<sequence length="178" mass="20204">MIKEAHEEVEDSSTRHVEELENMEQRLMDELDLVFKETHQQEEDNGLIPLNSSLGILDQKRSNAGSQGHDLRQQKEIELVESVCTTSQEREFEKESRCGQKVDANVDVNIFVNNDGLPHSGTSEDKHEIQNLMSSFDISFDNGDIEDGEIFGDFMLDGDLFDLSSVDPMILQLDDIDD</sequence>
<dbReference type="Proteomes" id="UP001372338">
    <property type="component" value="Unassembled WGS sequence"/>
</dbReference>
<proteinExistence type="predicted"/>
<evidence type="ECO:0000256" key="1">
    <source>
        <dbReference type="SAM" id="Coils"/>
    </source>
</evidence>
<reference evidence="2 3" key="1">
    <citation type="submission" date="2024-01" db="EMBL/GenBank/DDBJ databases">
        <title>The genomes of 5 underutilized Papilionoideae crops provide insights into root nodulation and disease resistanc.</title>
        <authorList>
            <person name="Yuan L."/>
        </authorList>
    </citation>
    <scope>NUCLEOTIDE SEQUENCE [LARGE SCALE GENOMIC DNA]</scope>
    <source>
        <strain evidence="2">ZHUSHIDOU_FW_LH</strain>
        <tissue evidence="2">Leaf</tissue>
    </source>
</reference>
<keyword evidence="3" id="KW-1185">Reference proteome</keyword>
<name>A0AAN9HZL2_CROPI</name>
<comment type="caution">
    <text evidence="2">The sequence shown here is derived from an EMBL/GenBank/DDBJ whole genome shotgun (WGS) entry which is preliminary data.</text>
</comment>
<protein>
    <submittedName>
        <fullName evidence="2">Uncharacterized protein</fullName>
    </submittedName>
</protein>
<evidence type="ECO:0000313" key="3">
    <source>
        <dbReference type="Proteomes" id="UP001372338"/>
    </source>
</evidence>
<dbReference type="EMBL" id="JAYWIO010000005">
    <property type="protein sequence ID" value="KAK7260152.1"/>
    <property type="molecule type" value="Genomic_DNA"/>
</dbReference>
<gene>
    <name evidence="2" type="ORF">RIF29_25956</name>
</gene>
<evidence type="ECO:0000313" key="2">
    <source>
        <dbReference type="EMBL" id="KAK7260152.1"/>
    </source>
</evidence>